<proteinExistence type="predicted"/>
<keyword evidence="4" id="KW-1185">Reference proteome</keyword>
<dbReference type="PANTHER" id="PTHR23272:SF161">
    <property type="entry name" value="ZINC FINGER BED DOMAIN-CONTAINING PROTEIN RICESLEEPER 1-LIKE"/>
    <property type="match status" value="1"/>
</dbReference>
<feature type="domain" description="hAT-like transposase RNase-H fold" evidence="2">
    <location>
        <begin position="2"/>
        <end position="66"/>
    </location>
</feature>
<dbReference type="GO" id="GO:0046983">
    <property type="term" value="F:protein dimerization activity"/>
    <property type="evidence" value="ECO:0007669"/>
    <property type="project" value="InterPro"/>
</dbReference>
<evidence type="ECO:0000313" key="4">
    <source>
        <dbReference type="Proteomes" id="UP000596660"/>
    </source>
</evidence>
<dbReference type="AlphaFoldDB" id="A0A803N6A5"/>
<dbReference type="SUPFAM" id="SSF53098">
    <property type="entry name" value="Ribonuclease H-like"/>
    <property type="match status" value="1"/>
</dbReference>
<name>A0A803N6A5_CHEQI</name>
<dbReference type="Proteomes" id="UP000596660">
    <property type="component" value="Unplaced"/>
</dbReference>
<reference evidence="3" key="1">
    <citation type="journal article" date="2017" name="Nature">
        <title>The genome of Chenopodium quinoa.</title>
        <authorList>
            <person name="Jarvis D.E."/>
            <person name="Ho Y.S."/>
            <person name="Lightfoot D.J."/>
            <person name="Schmoeckel S.M."/>
            <person name="Li B."/>
            <person name="Borm T.J.A."/>
            <person name="Ohyanagi H."/>
            <person name="Mineta K."/>
            <person name="Michell C.T."/>
            <person name="Saber N."/>
            <person name="Kharbatia N.M."/>
            <person name="Rupper R.R."/>
            <person name="Sharp A.R."/>
            <person name="Dally N."/>
            <person name="Boughton B.A."/>
            <person name="Woo Y.H."/>
            <person name="Gao G."/>
            <person name="Schijlen E.G.W.M."/>
            <person name="Guo X."/>
            <person name="Momin A.A."/>
            <person name="Negrao S."/>
            <person name="Al-Babili S."/>
            <person name="Gehring C."/>
            <person name="Roessner U."/>
            <person name="Jung C."/>
            <person name="Murphy K."/>
            <person name="Arold S.T."/>
            <person name="Gojobori T."/>
            <person name="van der Linden C.G."/>
            <person name="van Loo E.N."/>
            <person name="Jellen E.N."/>
            <person name="Maughan P.J."/>
            <person name="Tester M."/>
        </authorList>
    </citation>
    <scope>NUCLEOTIDE SEQUENCE [LARGE SCALE GENOMIC DNA]</scope>
    <source>
        <strain evidence="3">cv. PI 614886</strain>
    </source>
</reference>
<dbReference type="OMA" id="MASKMIY"/>
<sequence length="181" mass="20594">MMASKMIYKFDKYWEVINMILSVASVLDPRRKMECVSLYFHALHGDSGDNECEKVKRFLLDLALDYEYDVYYKESSSVAPSYTLNDKAWWNAETSKYPTLSRIARDILAVPISTVASESAFSAGGRVVSSHRSRLHQDTVEALMCLQSWRFPQFKGITSGSNCQFASVFEDEDVDDSEVLP</sequence>
<evidence type="ECO:0000259" key="1">
    <source>
        <dbReference type="Pfam" id="PF05699"/>
    </source>
</evidence>
<dbReference type="Gramene" id="AUR62041168-RA">
    <property type="protein sequence ID" value="AUR62041168-RA:cds"/>
    <property type="gene ID" value="AUR62041168"/>
</dbReference>
<dbReference type="EnsemblPlants" id="AUR62041168-RA">
    <property type="protein sequence ID" value="AUR62041168-RA:cds"/>
    <property type="gene ID" value="AUR62041168"/>
</dbReference>
<evidence type="ECO:0000313" key="3">
    <source>
        <dbReference type="EnsemblPlants" id="AUR62041168-RA:cds"/>
    </source>
</evidence>
<accession>A0A803N6A5</accession>
<protein>
    <recommendedName>
        <fullName evidence="5">Transposase</fullName>
    </recommendedName>
</protein>
<dbReference type="InterPro" id="IPR012337">
    <property type="entry name" value="RNaseH-like_sf"/>
</dbReference>
<feature type="domain" description="HAT C-terminal dimerisation" evidence="1">
    <location>
        <begin position="67"/>
        <end position="149"/>
    </location>
</feature>
<evidence type="ECO:0000259" key="2">
    <source>
        <dbReference type="Pfam" id="PF14372"/>
    </source>
</evidence>
<evidence type="ECO:0008006" key="5">
    <source>
        <dbReference type="Google" id="ProtNLM"/>
    </source>
</evidence>
<dbReference type="Pfam" id="PF14372">
    <property type="entry name" value="hAT-like_RNase-H"/>
    <property type="match status" value="1"/>
</dbReference>
<reference evidence="3" key="2">
    <citation type="submission" date="2021-03" db="UniProtKB">
        <authorList>
            <consortium name="EnsemblPlants"/>
        </authorList>
    </citation>
    <scope>IDENTIFICATION</scope>
</reference>
<dbReference type="GO" id="GO:0003677">
    <property type="term" value="F:DNA binding"/>
    <property type="evidence" value="ECO:0007669"/>
    <property type="project" value="InterPro"/>
</dbReference>
<dbReference type="Pfam" id="PF05699">
    <property type="entry name" value="Dimer_Tnp_hAT"/>
    <property type="match status" value="1"/>
</dbReference>
<organism evidence="3 4">
    <name type="scientific">Chenopodium quinoa</name>
    <name type="common">Quinoa</name>
    <dbReference type="NCBI Taxonomy" id="63459"/>
    <lineage>
        <taxon>Eukaryota</taxon>
        <taxon>Viridiplantae</taxon>
        <taxon>Streptophyta</taxon>
        <taxon>Embryophyta</taxon>
        <taxon>Tracheophyta</taxon>
        <taxon>Spermatophyta</taxon>
        <taxon>Magnoliopsida</taxon>
        <taxon>eudicotyledons</taxon>
        <taxon>Gunneridae</taxon>
        <taxon>Pentapetalae</taxon>
        <taxon>Caryophyllales</taxon>
        <taxon>Chenopodiaceae</taxon>
        <taxon>Chenopodioideae</taxon>
        <taxon>Atripliceae</taxon>
        <taxon>Chenopodium</taxon>
    </lineage>
</organism>
<dbReference type="InterPro" id="IPR008906">
    <property type="entry name" value="HATC_C_dom"/>
</dbReference>
<dbReference type="InterPro" id="IPR025525">
    <property type="entry name" value="hAT-like_transposase_RNase-H"/>
</dbReference>
<dbReference type="PANTHER" id="PTHR23272">
    <property type="entry name" value="BED FINGER-RELATED"/>
    <property type="match status" value="1"/>
</dbReference>